<dbReference type="InParanoid" id="K2RCW8"/>
<reference evidence="3 4" key="1">
    <citation type="journal article" date="2012" name="BMC Genomics">
        <title>Tools to kill: Genome of one of the most destructive plant pathogenic fungi Macrophomina phaseolina.</title>
        <authorList>
            <person name="Islam M.S."/>
            <person name="Haque M.S."/>
            <person name="Islam M.M."/>
            <person name="Emdad E.M."/>
            <person name="Halim A."/>
            <person name="Hossen Q.M.M."/>
            <person name="Hossain M.Z."/>
            <person name="Ahmed B."/>
            <person name="Rahim S."/>
            <person name="Rahman M.S."/>
            <person name="Alam M.M."/>
            <person name="Hou S."/>
            <person name="Wan X."/>
            <person name="Saito J.A."/>
            <person name="Alam M."/>
        </authorList>
    </citation>
    <scope>NUCLEOTIDE SEQUENCE [LARGE SCALE GENOMIC DNA]</scope>
    <source>
        <strain evidence="3 4">MS6</strain>
    </source>
</reference>
<evidence type="ECO:0000256" key="1">
    <source>
        <dbReference type="SAM" id="SignalP"/>
    </source>
</evidence>
<dbReference type="Pfam" id="PF14295">
    <property type="entry name" value="PAN_4"/>
    <property type="match status" value="2"/>
</dbReference>
<comment type="caution">
    <text evidence="3">The sequence shown here is derived from an EMBL/GenBank/DDBJ whole genome shotgun (WGS) entry which is preliminary data.</text>
</comment>
<name>K2RCW8_MACPH</name>
<dbReference type="OrthoDB" id="271448at2759"/>
<feature type="domain" description="Apple" evidence="2">
    <location>
        <begin position="194"/>
        <end position="222"/>
    </location>
</feature>
<gene>
    <name evidence="3" type="ORF">MPH_12140</name>
</gene>
<feature type="signal peptide" evidence="1">
    <location>
        <begin position="1"/>
        <end position="17"/>
    </location>
</feature>
<feature type="chain" id="PRO_5003863661" description="Apple domain-containing protein" evidence="1">
    <location>
        <begin position="18"/>
        <end position="290"/>
    </location>
</feature>
<dbReference type="EMBL" id="AHHD01000504">
    <property type="protein sequence ID" value="EKG10757.1"/>
    <property type="molecule type" value="Genomic_DNA"/>
</dbReference>
<dbReference type="PANTHER" id="PTHR36578:SF1">
    <property type="entry name" value="APPLE DOMAIN-CONTAINING PROTEIN"/>
    <property type="match status" value="1"/>
</dbReference>
<evidence type="ECO:0000313" key="3">
    <source>
        <dbReference type="EMBL" id="EKG10757.1"/>
    </source>
</evidence>
<dbReference type="Proteomes" id="UP000007129">
    <property type="component" value="Unassembled WGS sequence"/>
</dbReference>
<dbReference type="PANTHER" id="PTHR36578">
    <property type="entry name" value="CHROMOSOME 15, WHOLE GENOME SHOTGUN SEQUENCE"/>
    <property type="match status" value="1"/>
</dbReference>
<protein>
    <recommendedName>
        <fullName evidence="2">Apple domain-containing protein</fullName>
    </recommendedName>
</protein>
<dbReference type="VEuPathDB" id="FungiDB:MPH_12140"/>
<keyword evidence="1" id="KW-0732">Signal</keyword>
<feature type="domain" description="Apple" evidence="2">
    <location>
        <begin position="53"/>
        <end position="98"/>
    </location>
</feature>
<accession>K2RCW8</accession>
<dbReference type="STRING" id="1126212.K2RCW8"/>
<sequence>MATKATLLIAAAALSNAMPALDKRATTRVSCPAANDTLVQDAANKFYEIQCKVDYPGNDMTWNNVADFQACMDWCGATNGCVGVAWVPQRGFPNCYLKSAMPSSIKRPDNWISDSEVHTAILVPTDQAPAKQCALTGWDCCPLPLGKLTPTSPDTVDAFTANTAYTSLANSATTPDGYVSVFTNLQGSSQQDAYRGYSLMDSYDVAGCAAKCTADGGCSGFNIYVERDGTIRPANNVCPNPSSTSLIKCVLWGSTLRAGSASNVGQWQAQFQVAVTASNGYNKQEVYSSS</sequence>
<dbReference type="HOGENOM" id="CLU_929261_0_0_1"/>
<dbReference type="AlphaFoldDB" id="K2RCW8"/>
<dbReference type="InterPro" id="IPR003609">
    <property type="entry name" value="Pan_app"/>
</dbReference>
<organism evidence="3 4">
    <name type="scientific">Macrophomina phaseolina (strain MS6)</name>
    <name type="common">Charcoal rot fungus</name>
    <dbReference type="NCBI Taxonomy" id="1126212"/>
    <lineage>
        <taxon>Eukaryota</taxon>
        <taxon>Fungi</taxon>
        <taxon>Dikarya</taxon>
        <taxon>Ascomycota</taxon>
        <taxon>Pezizomycotina</taxon>
        <taxon>Dothideomycetes</taxon>
        <taxon>Dothideomycetes incertae sedis</taxon>
        <taxon>Botryosphaeriales</taxon>
        <taxon>Botryosphaeriaceae</taxon>
        <taxon>Macrophomina</taxon>
    </lineage>
</organism>
<evidence type="ECO:0000313" key="4">
    <source>
        <dbReference type="Proteomes" id="UP000007129"/>
    </source>
</evidence>
<proteinExistence type="predicted"/>
<evidence type="ECO:0000259" key="2">
    <source>
        <dbReference type="Pfam" id="PF14295"/>
    </source>
</evidence>
<dbReference type="Gene3D" id="3.50.4.10">
    <property type="entry name" value="Hepatocyte Growth Factor"/>
    <property type="match status" value="1"/>
</dbReference>